<gene>
    <name evidence="1" type="ORF">CNR29_11440</name>
</gene>
<name>A0A2A3U0B5_LEVBR</name>
<proteinExistence type="predicted"/>
<comment type="caution">
    <text evidence="1">The sequence shown here is derived from an EMBL/GenBank/DDBJ whole genome shotgun (WGS) entry which is preliminary data.</text>
</comment>
<protein>
    <recommendedName>
        <fullName evidence="3">Ethanolamine utilization protein</fullName>
    </recommendedName>
</protein>
<dbReference type="RefSeq" id="WP_096110339.1">
    <property type="nucleotide sequence ID" value="NZ_JAFDOK010000005.1"/>
</dbReference>
<evidence type="ECO:0008006" key="3">
    <source>
        <dbReference type="Google" id="ProtNLM"/>
    </source>
</evidence>
<dbReference type="Proteomes" id="UP000217918">
    <property type="component" value="Unassembled WGS sequence"/>
</dbReference>
<dbReference type="EMBL" id="NVYO01000001">
    <property type="protein sequence ID" value="PBQ24595.1"/>
    <property type="molecule type" value="Genomic_DNA"/>
</dbReference>
<reference evidence="1 2" key="1">
    <citation type="submission" date="2017-09" db="EMBL/GenBank/DDBJ databases">
        <title>Genome sequence of Lactobacillus brevis D7.</title>
        <authorList>
            <person name="Kwon M.-S."/>
            <person name="Lim S.K."/>
            <person name="Choi H.-J."/>
        </authorList>
    </citation>
    <scope>NUCLEOTIDE SEQUENCE [LARGE SCALE GENOMIC DNA]</scope>
    <source>
        <strain evidence="1 2">D7</strain>
    </source>
</reference>
<sequence>MQSAELEELIQVITNQVVARLGDVTKSKILFQGEIETYPAPYVKKLSADDHFMLETKQDSDAILLCLRQLTVSQLLAIVRLIPIDEVTGMAIDFLLAGKPIWIFSRFPDLTSYRRQAKFTVWKQIQAALQTLETMNVYFISDDHVFSRQFQIIQKRQTKTSIKRKFISRLELEQRWQVGKKLLAPNEILTDEAADWANKQRRK</sequence>
<evidence type="ECO:0000313" key="2">
    <source>
        <dbReference type="Proteomes" id="UP000217918"/>
    </source>
</evidence>
<evidence type="ECO:0000313" key="1">
    <source>
        <dbReference type="EMBL" id="PBQ24595.1"/>
    </source>
</evidence>
<dbReference type="AlphaFoldDB" id="A0A2A3U0B5"/>
<organism evidence="1 2">
    <name type="scientific">Levilactobacillus brevis</name>
    <name type="common">Lactobacillus brevis</name>
    <dbReference type="NCBI Taxonomy" id="1580"/>
    <lineage>
        <taxon>Bacteria</taxon>
        <taxon>Bacillati</taxon>
        <taxon>Bacillota</taxon>
        <taxon>Bacilli</taxon>
        <taxon>Lactobacillales</taxon>
        <taxon>Lactobacillaceae</taxon>
        <taxon>Levilactobacillus</taxon>
    </lineage>
</organism>
<accession>A0A2A3U0B5</accession>